<dbReference type="InterPro" id="IPR058525">
    <property type="entry name" value="DUF8212"/>
</dbReference>
<accession>A0A0C3N5A2</accession>
<reference evidence="4" key="2">
    <citation type="submission" date="2015-01" db="EMBL/GenBank/DDBJ databases">
        <title>Evolutionary Origins and Diversification of the Mycorrhizal Mutualists.</title>
        <authorList>
            <consortium name="DOE Joint Genome Institute"/>
            <consortium name="Mycorrhizal Genomics Consortium"/>
            <person name="Kohler A."/>
            <person name="Kuo A."/>
            <person name="Nagy L.G."/>
            <person name="Floudas D."/>
            <person name="Copeland A."/>
            <person name="Barry K.W."/>
            <person name="Cichocki N."/>
            <person name="Veneault-Fourrey C."/>
            <person name="LaButti K."/>
            <person name="Lindquist E.A."/>
            <person name="Lipzen A."/>
            <person name="Lundell T."/>
            <person name="Morin E."/>
            <person name="Murat C."/>
            <person name="Riley R."/>
            <person name="Ohm R."/>
            <person name="Sun H."/>
            <person name="Tunlid A."/>
            <person name="Henrissat B."/>
            <person name="Grigoriev I.V."/>
            <person name="Hibbett D.S."/>
            <person name="Martin F."/>
        </authorList>
    </citation>
    <scope>NUCLEOTIDE SEQUENCE [LARGE SCALE GENOMIC DNA]</scope>
    <source>
        <strain evidence="4">Marx 270</strain>
    </source>
</reference>
<evidence type="ECO:0000313" key="3">
    <source>
        <dbReference type="EMBL" id="KIN96249.1"/>
    </source>
</evidence>
<dbReference type="PANTHER" id="PTHR10622:SF10">
    <property type="entry name" value="HET DOMAIN-CONTAINING PROTEIN"/>
    <property type="match status" value="1"/>
</dbReference>
<proteinExistence type="predicted"/>
<dbReference type="Pfam" id="PF26640">
    <property type="entry name" value="DUF8212"/>
    <property type="match status" value="1"/>
</dbReference>
<dbReference type="HOGENOM" id="CLU_000288_138_0_1"/>
<dbReference type="AlphaFoldDB" id="A0A0C3N5A2"/>
<evidence type="ECO:0000259" key="2">
    <source>
        <dbReference type="Pfam" id="PF26640"/>
    </source>
</evidence>
<evidence type="ECO:0000313" key="4">
    <source>
        <dbReference type="Proteomes" id="UP000054217"/>
    </source>
</evidence>
<gene>
    <name evidence="3" type="ORF">M404DRAFT_163646</name>
</gene>
<protein>
    <submittedName>
        <fullName evidence="3">Uncharacterized protein</fullName>
    </submittedName>
</protein>
<dbReference type="EMBL" id="KN832050">
    <property type="protein sequence ID" value="KIN96249.1"/>
    <property type="molecule type" value="Genomic_DNA"/>
</dbReference>
<feature type="domain" description="Heterokaryon incompatibility" evidence="1">
    <location>
        <begin position="39"/>
        <end position="120"/>
    </location>
</feature>
<dbReference type="Pfam" id="PF06985">
    <property type="entry name" value="HET"/>
    <property type="match status" value="1"/>
</dbReference>
<reference evidence="3 4" key="1">
    <citation type="submission" date="2014-04" db="EMBL/GenBank/DDBJ databases">
        <authorList>
            <consortium name="DOE Joint Genome Institute"/>
            <person name="Kuo A."/>
            <person name="Kohler A."/>
            <person name="Costa M.D."/>
            <person name="Nagy L.G."/>
            <person name="Floudas D."/>
            <person name="Copeland A."/>
            <person name="Barry K.W."/>
            <person name="Cichocki N."/>
            <person name="Veneault-Fourrey C."/>
            <person name="LaButti K."/>
            <person name="Lindquist E.A."/>
            <person name="Lipzen A."/>
            <person name="Lundell T."/>
            <person name="Morin E."/>
            <person name="Murat C."/>
            <person name="Sun H."/>
            <person name="Tunlid A."/>
            <person name="Henrissat B."/>
            <person name="Grigoriev I.V."/>
            <person name="Hibbett D.S."/>
            <person name="Martin F."/>
            <person name="Nordberg H.P."/>
            <person name="Cantor M.N."/>
            <person name="Hua S.X."/>
        </authorList>
    </citation>
    <scope>NUCLEOTIDE SEQUENCE [LARGE SCALE GENOMIC DNA]</scope>
    <source>
        <strain evidence="3 4">Marx 270</strain>
    </source>
</reference>
<dbReference type="OrthoDB" id="5303367at2759"/>
<feature type="non-terminal residue" evidence="3">
    <location>
        <position position="283"/>
    </location>
</feature>
<name>A0A0C3N5A2_PISTI</name>
<dbReference type="InParanoid" id="A0A0C3N5A2"/>
<evidence type="ECO:0000259" key="1">
    <source>
        <dbReference type="Pfam" id="PF06985"/>
    </source>
</evidence>
<sequence length="283" mass="32801">MRLLNVQAVLDRDRDIRTGRKVNLQTNILEDLDDTCTDYAILSHRWLGREEQVRLCKGYLKILKSCEQALKDGYSWLWVDTCCIDKSSSSELSEAINSMYRWYKNSKKCYVYLYDVDGSRFPTTPDTTNYPSSNGWPEWFSRGWTLQELIAPKEVQFLNQHWMFVGDKITLASVLHDITRVPEDILKGGLSPSQVCVAQLMSWAADRKTTRVEDRAYSLLGLFGVNMPMLYGEGKKAFQRLQLEILRISNDHSIFAWDYRGTIRRPGVVLADDPSYFRDCHDI</sequence>
<dbReference type="STRING" id="870435.A0A0C3N5A2"/>
<dbReference type="PANTHER" id="PTHR10622">
    <property type="entry name" value="HET DOMAIN-CONTAINING PROTEIN"/>
    <property type="match status" value="1"/>
</dbReference>
<dbReference type="Proteomes" id="UP000054217">
    <property type="component" value="Unassembled WGS sequence"/>
</dbReference>
<keyword evidence="4" id="KW-1185">Reference proteome</keyword>
<dbReference type="InterPro" id="IPR010730">
    <property type="entry name" value="HET"/>
</dbReference>
<organism evidence="3 4">
    <name type="scientific">Pisolithus tinctorius Marx 270</name>
    <dbReference type="NCBI Taxonomy" id="870435"/>
    <lineage>
        <taxon>Eukaryota</taxon>
        <taxon>Fungi</taxon>
        <taxon>Dikarya</taxon>
        <taxon>Basidiomycota</taxon>
        <taxon>Agaricomycotina</taxon>
        <taxon>Agaricomycetes</taxon>
        <taxon>Agaricomycetidae</taxon>
        <taxon>Boletales</taxon>
        <taxon>Sclerodermatineae</taxon>
        <taxon>Pisolithaceae</taxon>
        <taxon>Pisolithus</taxon>
    </lineage>
</organism>
<feature type="domain" description="DUF8212" evidence="2">
    <location>
        <begin position="236"/>
        <end position="258"/>
    </location>
</feature>